<dbReference type="EMBL" id="JXIQ01000027">
    <property type="protein sequence ID" value="KIY23052.1"/>
    <property type="molecule type" value="Genomic_DNA"/>
</dbReference>
<comment type="caution">
    <text evidence="1">The sequence shown here is derived from an EMBL/GenBank/DDBJ whole genome shotgun (WGS) entry which is preliminary data.</text>
</comment>
<accession>A0A0D6ZBX8</accession>
<organism evidence="1 2">
    <name type="scientific">Mesobacillus subterraneus</name>
    <dbReference type="NCBI Taxonomy" id="285983"/>
    <lineage>
        <taxon>Bacteria</taxon>
        <taxon>Bacillati</taxon>
        <taxon>Bacillota</taxon>
        <taxon>Bacilli</taxon>
        <taxon>Bacillales</taxon>
        <taxon>Bacillaceae</taxon>
        <taxon>Mesobacillus</taxon>
    </lineage>
</organism>
<dbReference type="RefSeq" id="WP_044391751.1">
    <property type="nucleotide sequence ID" value="NZ_JXIQ01000027.1"/>
</dbReference>
<protein>
    <submittedName>
        <fullName evidence="1">Uncharacterized protein</fullName>
    </submittedName>
</protein>
<dbReference type="PATRIC" id="fig|285983.3.peg.3511"/>
<evidence type="ECO:0000313" key="2">
    <source>
        <dbReference type="Proteomes" id="UP000032512"/>
    </source>
</evidence>
<name>A0A0D6ZBX8_9BACI</name>
<dbReference type="OrthoDB" id="1953027at2"/>
<reference evidence="1 2" key="1">
    <citation type="submission" date="2015-01" db="EMBL/GenBank/DDBJ databases">
        <title>Draft genome sequences of the supercritical CO2 tolerant bacteria Bacillus subterraneus MITOT1 and Bacillus cereus MIT0214.</title>
        <authorList>
            <person name="Peet K.C."/>
            <person name="Thompson J.R."/>
        </authorList>
    </citation>
    <scope>NUCLEOTIDE SEQUENCE [LARGE SCALE GENOMIC DNA]</scope>
    <source>
        <strain evidence="1 2">MITOT1</strain>
    </source>
</reference>
<dbReference type="AlphaFoldDB" id="A0A0D6ZBX8"/>
<keyword evidence="2" id="KW-1185">Reference proteome</keyword>
<gene>
    <name evidence="1" type="ORF">UB32_05005</name>
</gene>
<evidence type="ECO:0000313" key="1">
    <source>
        <dbReference type="EMBL" id="KIY23052.1"/>
    </source>
</evidence>
<sequence>MIGNKYLLSLFEYPDEDTSLNQLLEILRTKDMEFIESLFNPIDLELCNDTELTYLTKVSALIDYYLQIYSIEVPNWLRNEKLSFTHPYYHSKRISDFDKFKLQYTSPAPFRAKNVYFNLEGIKRV</sequence>
<dbReference type="Proteomes" id="UP000032512">
    <property type="component" value="Unassembled WGS sequence"/>
</dbReference>
<proteinExistence type="predicted"/>